<evidence type="ECO:0000256" key="1">
    <source>
        <dbReference type="SAM" id="MobiDB-lite"/>
    </source>
</evidence>
<keyword evidence="2" id="KW-0812">Transmembrane</keyword>
<evidence type="ECO:0008006" key="5">
    <source>
        <dbReference type="Google" id="ProtNLM"/>
    </source>
</evidence>
<feature type="compositionally biased region" description="Basic and acidic residues" evidence="1">
    <location>
        <begin position="340"/>
        <end position="349"/>
    </location>
</feature>
<evidence type="ECO:0000313" key="4">
    <source>
        <dbReference type="Proteomes" id="UP000694044"/>
    </source>
</evidence>
<sequence length="461" mass="50193">MTCTEVYSSCGFNSTCSYSGAELSYYCDHLACNGTWTLDASASDAASYTDYSEEIYTCKRLAFTTCEEADAALIGLGCSCTKCENELGYISAACYYPFNCSSYIRPATEFQYNDDFDYFFVIAVYLLVAAALVVDAWVISCCCASQKKHEATTKEIARKRLSCVGRCIYQLSLASFVLEDGTLVRFIDYAFDKRDLFGFLDRRKKLANTRSRWMSLGGFTTSLLVTLSLAFIFVVGLTQLTYLGAALLTLVVSRAGTAAVNAATMSLSKGSVGDDYNGDSRRQAYIGLTLLAGWGFGELGGIALVIIRYLVGRFFYHVLFRPQLHVEEGEKAAGAAAIHPQKEDQRVDSIMESGDIPPKSSDKSPELGGQPPELGNHTPEFGDQPPELDDKLPELGDKLPAISAISNSAAITLSRSGSASAGGNTIRSRIDTNKSMSTRGDRKKVSVENMKLEPPKRGKQQ</sequence>
<keyword evidence="4" id="KW-1185">Reference proteome</keyword>
<reference evidence="3" key="1">
    <citation type="submission" date="2021-02" db="EMBL/GenBank/DDBJ databases">
        <authorList>
            <person name="Palmer J.M."/>
        </authorList>
    </citation>
    <scope>NUCLEOTIDE SEQUENCE</scope>
    <source>
        <strain evidence="3">SCRP734</strain>
    </source>
</reference>
<feature type="transmembrane region" description="Helical" evidence="2">
    <location>
        <begin position="242"/>
        <end position="263"/>
    </location>
</feature>
<evidence type="ECO:0000256" key="2">
    <source>
        <dbReference type="SAM" id="Phobius"/>
    </source>
</evidence>
<name>A0A8T1VCC0_9STRA</name>
<feature type="transmembrane region" description="Helical" evidence="2">
    <location>
        <begin position="284"/>
        <end position="311"/>
    </location>
</feature>
<feature type="region of interest" description="Disordered" evidence="1">
    <location>
        <begin position="335"/>
        <end position="399"/>
    </location>
</feature>
<feature type="transmembrane region" description="Helical" evidence="2">
    <location>
        <begin position="213"/>
        <end position="236"/>
    </location>
</feature>
<protein>
    <recommendedName>
        <fullName evidence="5">Transmembrane protein</fullName>
    </recommendedName>
</protein>
<feature type="compositionally biased region" description="Basic and acidic residues" evidence="1">
    <location>
        <begin position="439"/>
        <end position="461"/>
    </location>
</feature>
<keyword evidence="2" id="KW-1133">Transmembrane helix</keyword>
<proteinExistence type="predicted"/>
<organism evidence="3 4">
    <name type="scientific">Phytophthora pseudosyringae</name>
    <dbReference type="NCBI Taxonomy" id="221518"/>
    <lineage>
        <taxon>Eukaryota</taxon>
        <taxon>Sar</taxon>
        <taxon>Stramenopiles</taxon>
        <taxon>Oomycota</taxon>
        <taxon>Peronosporomycetes</taxon>
        <taxon>Peronosporales</taxon>
        <taxon>Peronosporaceae</taxon>
        <taxon>Phytophthora</taxon>
    </lineage>
</organism>
<feature type="transmembrane region" description="Helical" evidence="2">
    <location>
        <begin position="118"/>
        <end position="139"/>
    </location>
</feature>
<dbReference type="EMBL" id="JAGDFM010000403">
    <property type="protein sequence ID" value="KAG7378705.1"/>
    <property type="molecule type" value="Genomic_DNA"/>
</dbReference>
<dbReference type="AlphaFoldDB" id="A0A8T1VCC0"/>
<dbReference type="Proteomes" id="UP000694044">
    <property type="component" value="Unassembled WGS sequence"/>
</dbReference>
<comment type="caution">
    <text evidence="3">The sequence shown here is derived from an EMBL/GenBank/DDBJ whole genome shotgun (WGS) entry which is preliminary data.</text>
</comment>
<evidence type="ECO:0000313" key="3">
    <source>
        <dbReference type="EMBL" id="KAG7378705.1"/>
    </source>
</evidence>
<feature type="region of interest" description="Disordered" evidence="1">
    <location>
        <begin position="411"/>
        <end position="461"/>
    </location>
</feature>
<gene>
    <name evidence="3" type="ORF">PHYPSEUDO_009744</name>
</gene>
<keyword evidence="2" id="KW-0472">Membrane</keyword>
<feature type="compositionally biased region" description="Basic and acidic residues" evidence="1">
    <location>
        <begin position="388"/>
        <end position="397"/>
    </location>
</feature>
<feature type="compositionally biased region" description="Polar residues" evidence="1">
    <location>
        <begin position="413"/>
        <end position="438"/>
    </location>
</feature>
<accession>A0A8T1VCC0</accession>